<evidence type="ECO:0000313" key="2">
    <source>
        <dbReference type="EMBL" id="NBG65029.1"/>
    </source>
</evidence>
<evidence type="ECO:0000313" key="3">
    <source>
        <dbReference type="Proteomes" id="UP000470771"/>
    </source>
</evidence>
<feature type="domain" description="PorZ N-terminal beta-propeller" evidence="1">
    <location>
        <begin position="46"/>
        <end position="201"/>
    </location>
</feature>
<proteinExistence type="predicted"/>
<dbReference type="Pfam" id="PF21544">
    <property type="entry name" value="PorZ_N_b_propeller"/>
    <property type="match status" value="1"/>
</dbReference>
<dbReference type="Gene3D" id="2.130.10.10">
    <property type="entry name" value="YVTN repeat-like/Quinoprotein amine dehydrogenase"/>
    <property type="match status" value="2"/>
</dbReference>
<gene>
    <name evidence="2" type="ORF">GQN54_02795</name>
</gene>
<dbReference type="InterPro" id="IPR048954">
    <property type="entry name" value="PorZ_N"/>
</dbReference>
<dbReference type="InterPro" id="IPR015943">
    <property type="entry name" value="WD40/YVTN_repeat-like_dom_sf"/>
</dbReference>
<keyword evidence="3" id="KW-1185">Reference proteome</keyword>
<organism evidence="2 3">
    <name type="scientific">Acidiluteibacter ferrifornacis</name>
    <dbReference type="NCBI Taxonomy" id="2692424"/>
    <lineage>
        <taxon>Bacteria</taxon>
        <taxon>Pseudomonadati</taxon>
        <taxon>Bacteroidota</taxon>
        <taxon>Flavobacteriia</taxon>
        <taxon>Flavobacteriales</taxon>
        <taxon>Cryomorphaceae</taxon>
        <taxon>Acidiluteibacter</taxon>
    </lineage>
</organism>
<dbReference type="InterPro" id="IPR011047">
    <property type="entry name" value="Quinoprotein_ADH-like_sf"/>
</dbReference>
<dbReference type="EMBL" id="WWNE01000003">
    <property type="protein sequence ID" value="NBG65029.1"/>
    <property type="molecule type" value="Genomic_DNA"/>
</dbReference>
<sequence>MKKIVTAILPTLFILNGIAQDKPLGSWTDHLPYSSGEVVAIGGGKIYCSTGSAIFYIDKNDNSVNRKSKVNGLSDVGINSLAYNEQSQTLVIGYTNGNIDLFKNESIFNIPFLKNNLTIPNKTINNLFVDQEYIYLSTGFGIVKVNTNKREISDSYIVGNNGTYDEVFDVTVLRDTIYAATKNGVKYASTKLNLTDYRNWKLIPDISRFEYRSIEKFENNIIAISKKISNISDSIYIKKGSKWTQYKGFQKDETKDVIAIKDHAYFISNREVAKMNSNHEMIDTVYNYNGISNFNPSYVAIDNETNNLWYADLDIGLVRQNNNNYSTYSANGPRIKNVFKLEANGGKVYAVQGGYNSAYNNLYKYPEISIYNSGTWNYLVPENESKLNGTFDLLNITINPANKNNAFIGSWGGGLIELLDDRVVNVYDSSNSRVPSRTAYSWFGIGGSTYDANGNLWVSHTYTDTLISVKKANGDWYNFGFPEDISSAKSVGDILISNAGIKWVLIPRVGSTLEIFVFDDNGTIEDLSDDRKLLLTSATENGNIPGARGLVGAVDQDGEIWIGTDDGLAVFYNPDGVFEGNKNAQRILIQQGADVEILLEAIKISDIKIDGANRKWIATEGQGVYLLSEDGSEEILHFTINNSPLISNNVFGLAIDDINGEIFFATEDGIVSYKGDATNGFNDFEQVEIYPNPVRPEYSGPIAIRGLVNGSIVKITDINGKLVREMKSLGGQAIWDGNTINGDRAATGVYLVFSSSGDGNGNLKTNVGKILFIN</sequence>
<dbReference type="SUPFAM" id="SSF101898">
    <property type="entry name" value="NHL repeat"/>
    <property type="match status" value="1"/>
</dbReference>
<reference evidence="2 3" key="1">
    <citation type="submission" date="2019-12" db="EMBL/GenBank/DDBJ databases">
        <authorList>
            <person name="Zhao J."/>
        </authorList>
    </citation>
    <scope>NUCLEOTIDE SEQUENCE [LARGE SCALE GENOMIC DNA]</scope>
    <source>
        <strain evidence="2 3">S-15</strain>
    </source>
</reference>
<protein>
    <recommendedName>
        <fullName evidence="1">PorZ N-terminal beta-propeller domain-containing protein</fullName>
    </recommendedName>
</protein>
<dbReference type="Proteomes" id="UP000470771">
    <property type="component" value="Unassembled WGS sequence"/>
</dbReference>
<comment type="caution">
    <text evidence="2">The sequence shown here is derived from an EMBL/GenBank/DDBJ whole genome shotgun (WGS) entry which is preliminary data.</text>
</comment>
<dbReference type="SUPFAM" id="SSF50998">
    <property type="entry name" value="Quinoprotein alcohol dehydrogenase-like"/>
    <property type="match status" value="1"/>
</dbReference>
<accession>A0A6N9NGS1</accession>
<dbReference type="AlphaFoldDB" id="A0A6N9NGS1"/>
<evidence type="ECO:0000259" key="1">
    <source>
        <dbReference type="Pfam" id="PF21544"/>
    </source>
</evidence>
<dbReference type="RefSeq" id="WP_160631737.1">
    <property type="nucleotide sequence ID" value="NZ_WWNE01000003.1"/>
</dbReference>
<name>A0A6N9NGS1_9FLAO</name>